<evidence type="ECO:0000256" key="4">
    <source>
        <dbReference type="PROSITE-ProRule" id="PRU00679"/>
    </source>
</evidence>
<dbReference type="Proteomes" id="UP000661507">
    <property type="component" value="Unassembled WGS sequence"/>
</dbReference>
<evidence type="ECO:0000313" key="5">
    <source>
        <dbReference type="EMBL" id="GGJ32956.1"/>
    </source>
</evidence>
<protein>
    <submittedName>
        <fullName evidence="5">Aryldialkylphosphatase</fullName>
    </submittedName>
</protein>
<dbReference type="PROSITE" id="PS01322">
    <property type="entry name" value="PHOSPHOTRIESTERASE_1"/>
    <property type="match status" value="1"/>
</dbReference>
<dbReference type="AlphaFoldDB" id="A0A917NV65"/>
<organism evidence="5 6">
    <name type="scientific">Neoroseomonas lacus</name>
    <dbReference type="NCBI Taxonomy" id="287609"/>
    <lineage>
        <taxon>Bacteria</taxon>
        <taxon>Pseudomonadati</taxon>
        <taxon>Pseudomonadota</taxon>
        <taxon>Alphaproteobacteria</taxon>
        <taxon>Acetobacterales</taxon>
        <taxon>Acetobacteraceae</taxon>
        <taxon>Neoroseomonas</taxon>
    </lineage>
</organism>
<accession>A0A917NV65</accession>
<dbReference type="InterPro" id="IPR017947">
    <property type="entry name" value="AryldialkylPase_Zn-BS"/>
</dbReference>
<dbReference type="InterPro" id="IPR001559">
    <property type="entry name" value="Phosphotriesterase"/>
</dbReference>
<dbReference type="SUPFAM" id="SSF51556">
    <property type="entry name" value="Metallo-dependent hydrolases"/>
    <property type="match status" value="1"/>
</dbReference>
<gene>
    <name evidence="5" type="ORF">GCM10011320_45780</name>
</gene>
<dbReference type="GO" id="GO:0016788">
    <property type="term" value="F:hydrolase activity, acting on ester bonds"/>
    <property type="evidence" value="ECO:0007669"/>
    <property type="project" value="InterPro"/>
</dbReference>
<feature type="binding site" evidence="3">
    <location>
        <position position="170"/>
    </location>
    <ligand>
        <name>a divalent metal cation</name>
        <dbReference type="ChEBI" id="CHEBI:60240"/>
        <label>2</label>
    </ligand>
</feature>
<dbReference type="RefSeq" id="WP_188971150.1">
    <property type="nucleotide sequence ID" value="NZ_BMKW01000012.1"/>
</dbReference>
<evidence type="ECO:0000313" key="6">
    <source>
        <dbReference type="Proteomes" id="UP000661507"/>
    </source>
</evidence>
<proteinExistence type="inferred from homology"/>
<feature type="binding site" evidence="3">
    <location>
        <position position="202"/>
    </location>
    <ligand>
        <name>a divalent metal cation</name>
        <dbReference type="ChEBI" id="CHEBI:60240"/>
        <label>2</label>
    </ligand>
</feature>
<dbReference type="Gene3D" id="3.20.20.140">
    <property type="entry name" value="Metal-dependent hydrolases"/>
    <property type="match status" value="1"/>
</dbReference>
<feature type="binding site" evidence="3">
    <location>
        <position position="170"/>
    </location>
    <ligand>
        <name>a divalent metal cation</name>
        <dbReference type="ChEBI" id="CHEBI:60240"/>
        <label>1</label>
    </ligand>
</feature>
<dbReference type="Pfam" id="PF02126">
    <property type="entry name" value="PTE"/>
    <property type="match status" value="1"/>
</dbReference>
<feature type="binding site" evidence="3">
    <location>
        <position position="33"/>
    </location>
    <ligand>
        <name>a divalent metal cation</name>
        <dbReference type="ChEBI" id="CHEBI:60240"/>
        <label>1</label>
    </ligand>
</feature>
<name>A0A917NV65_9PROT</name>
<feature type="binding site" evidence="3">
    <location>
        <position position="31"/>
    </location>
    <ligand>
        <name>a divalent metal cation</name>
        <dbReference type="ChEBI" id="CHEBI:60240"/>
        <label>1</label>
    </ligand>
</feature>
<evidence type="ECO:0000256" key="1">
    <source>
        <dbReference type="ARBA" id="ARBA00022723"/>
    </source>
</evidence>
<dbReference type="PANTHER" id="PTHR10819">
    <property type="entry name" value="PHOSPHOTRIESTERASE-RELATED"/>
    <property type="match status" value="1"/>
</dbReference>
<dbReference type="PROSITE" id="PS51347">
    <property type="entry name" value="PHOSPHOTRIESTERASE_2"/>
    <property type="match status" value="1"/>
</dbReference>
<keyword evidence="6" id="KW-1185">Reference proteome</keyword>
<comment type="caution">
    <text evidence="4">Lacks conserved residue(s) required for the propagation of feature annotation.</text>
</comment>
<evidence type="ECO:0000256" key="2">
    <source>
        <dbReference type="ARBA" id="ARBA00022801"/>
    </source>
</evidence>
<comment type="cofactor">
    <cofactor evidence="3">
        <name>a divalent metal cation</name>
        <dbReference type="ChEBI" id="CHEBI:60240"/>
    </cofactor>
    <text evidence="3">Binds 2 divalent metal cations per subunit.</text>
</comment>
<reference evidence="5" key="1">
    <citation type="journal article" date="2014" name="Int. J. Syst. Evol. Microbiol.">
        <title>Complete genome sequence of Corynebacterium casei LMG S-19264T (=DSM 44701T), isolated from a smear-ripened cheese.</title>
        <authorList>
            <consortium name="US DOE Joint Genome Institute (JGI-PGF)"/>
            <person name="Walter F."/>
            <person name="Albersmeier A."/>
            <person name="Kalinowski J."/>
            <person name="Ruckert C."/>
        </authorList>
    </citation>
    <scope>NUCLEOTIDE SEQUENCE</scope>
    <source>
        <strain evidence="5">CGMCC 1.3617</strain>
    </source>
</reference>
<keyword evidence="2" id="KW-0378">Hydrolase</keyword>
<evidence type="ECO:0000256" key="3">
    <source>
        <dbReference type="PIRSR" id="PIRSR601559-52"/>
    </source>
</evidence>
<sequence length="349" mass="38628">MTRLTREALRGRAQTVLGIIDPAELGPTLMHEHLIWDIRTPTMRADPDQGPEITLCNCFAINYGRKRKVPGNLRFRCEPTALAELALMRQAGGRTMVELTCGGLDPDPGALARLAAESNLNIVMGCGHYVHEYQDPANATRGPDDFAREIIDQVQLGAWGTDVRAGIIGEIGCQAPWTAQEQRVMRGALLAMAETGAAVNVHPGRHQDQPQEIADFVTAAGADPSRIIISHIDRTIFDEARILRLADSGVVIEFDLFGQEQSYYALGAIDMPNDAIRLRLIRALIERGHLDRVVISHDICYRTRLSRWGGHGYGHIFDNVVPLMRERGFTEAEVEAIVIGNPRRLLTFV</sequence>
<comment type="caution">
    <text evidence="5">The sequence shown here is derived from an EMBL/GenBank/DDBJ whole genome shotgun (WGS) entry which is preliminary data.</text>
</comment>
<dbReference type="EMBL" id="BMKW01000012">
    <property type="protein sequence ID" value="GGJ32956.1"/>
    <property type="molecule type" value="Genomic_DNA"/>
</dbReference>
<feature type="binding site" evidence="3">
    <location>
        <position position="298"/>
    </location>
    <ligand>
        <name>a divalent metal cation</name>
        <dbReference type="ChEBI" id="CHEBI:60240"/>
        <label>1</label>
    </ligand>
</feature>
<feature type="binding site" evidence="3">
    <location>
        <position position="231"/>
    </location>
    <ligand>
        <name>a divalent metal cation</name>
        <dbReference type="ChEBI" id="CHEBI:60240"/>
        <label>2</label>
    </ligand>
</feature>
<reference evidence="5" key="2">
    <citation type="submission" date="2020-09" db="EMBL/GenBank/DDBJ databases">
        <authorList>
            <person name="Sun Q."/>
            <person name="Zhou Y."/>
        </authorList>
    </citation>
    <scope>NUCLEOTIDE SEQUENCE</scope>
    <source>
        <strain evidence="5">CGMCC 1.3617</strain>
    </source>
</reference>
<dbReference type="PANTHER" id="PTHR10819:SF3">
    <property type="entry name" value="PHOSPHOTRIESTERASE-RELATED PROTEIN"/>
    <property type="match status" value="1"/>
</dbReference>
<dbReference type="InterPro" id="IPR032466">
    <property type="entry name" value="Metal_Hydrolase"/>
</dbReference>
<keyword evidence="1 3" id="KW-0479">Metal-binding</keyword>
<comment type="similarity">
    <text evidence="4">Belongs to the metallo-dependent hydrolases superfamily. Phosphotriesterase family.</text>
</comment>
<dbReference type="GO" id="GO:0008270">
    <property type="term" value="F:zinc ion binding"/>
    <property type="evidence" value="ECO:0007669"/>
    <property type="project" value="InterPro"/>
</dbReference>